<keyword evidence="3 4" id="KW-0418">Kinase</keyword>
<dbReference type="NCBIfam" id="TIGR00045">
    <property type="entry name" value="glycerate kinase"/>
    <property type="match status" value="1"/>
</dbReference>
<accession>A0ABN2VYS5</accession>
<dbReference type="PIRSF" id="PIRSF006078">
    <property type="entry name" value="GlxK"/>
    <property type="match status" value="1"/>
</dbReference>
<dbReference type="SUPFAM" id="SSF110738">
    <property type="entry name" value="Glycerate kinase I"/>
    <property type="match status" value="1"/>
</dbReference>
<dbReference type="InterPro" id="IPR004381">
    <property type="entry name" value="Glycerate_kinase"/>
</dbReference>
<reference evidence="5 6" key="1">
    <citation type="journal article" date="2019" name="Int. J. Syst. Evol. Microbiol.">
        <title>The Global Catalogue of Microorganisms (GCM) 10K type strain sequencing project: providing services to taxonomists for standard genome sequencing and annotation.</title>
        <authorList>
            <consortium name="The Broad Institute Genomics Platform"/>
            <consortium name="The Broad Institute Genome Sequencing Center for Infectious Disease"/>
            <person name="Wu L."/>
            <person name="Ma J."/>
        </authorList>
    </citation>
    <scope>NUCLEOTIDE SEQUENCE [LARGE SCALE GENOMIC DNA]</scope>
    <source>
        <strain evidence="5 6">JCM 15749</strain>
    </source>
</reference>
<dbReference type="EMBL" id="BAAAPY010000002">
    <property type="protein sequence ID" value="GAA2073348.1"/>
    <property type="molecule type" value="Genomic_DNA"/>
</dbReference>
<dbReference type="InterPro" id="IPR018193">
    <property type="entry name" value="Glyc_kinase_flavodox-like_fold"/>
</dbReference>
<dbReference type="PANTHER" id="PTHR21599:SF0">
    <property type="entry name" value="GLYCERATE KINASE"/>
    <property type="match status" value="1"/>
</dbReference>
<keyword evidence="2 4" id="KW-0808">Transferase</keyword>
<protein>
    <submittedName>
        <fullName evidence="5">Glycerate kinase</fullName>
    </submittedName>
</protein>
<evidence type="ECO:0000256" key="1">
    <source>
        <dbReference type="ARBA" id="ARBA00006284"/>
    </source>
</evidence>
<sequence>MSLRVVLAPDSFKESLPAADVCAALEQGVRAAARDAEVACVPMADGGEGTAATLVAATGGRHVPVTVAGPLGTSVESSFGLLGDGTTAVVELAAASGLELVAAGDRDVHRSGTFGTGELVRAALDAGATRVVVGIGGSATNDGGAGLLVALGARVLDGAGEPVRAGATGLHDVADVDWSGLDPRLRDVRLDVACDVDNPLLGPRGASTVFGPQKGASAEDVAHLEAALTRWADVVARSGEDRRDVAGAGAAGGTGLALLQLGADLRPGVELVAEVVGLRSALHGADLVITGEGRVDAQTLHGKTPAGVVSMARELAVPVVVLAGCVGDGAETVLDAGAAAVLPIADGATAPADLLAPDVTAANLQRTARSVVTLWLAAARASADG</sequence>
<dbReference type="RefSeq" id="WP_344325138.1">
    <property type="nucleotide sequence ID" value="NZ_BAAAPY010000002.1"/>
</dbReference>
<gene>
    <name evidence="5" type="ORF">GCM10009821_09540</name>
</gene>
<dbReference type="Pfam" id="PF02595">
    <property type="entry name" value="Gly_kinase"/>
    <property type="match status" value="1"/>
</dbReference>
<comment type="caution">
    <text evidence="5">The sequence shown here is derived from an EMBL/GenBank/DDBJ whole genome shotgun (WGS) entry which is preliminary data.</text>
</comment>
<dbReference type="GO" id="GO:0016301">
    <property type="term" value="F:kinase activity"/>
    <property type="evidence" value="ECO:0007669"/>
    <property type="project" value="UniProtKB-KW"/>
</dbReference>
<comment type="similarity">
    <text evidence="1 4">Belongs to the glycerate kinase type-1 family.</text>
</comment>
<dbReference type="InterPro" id="IPR036129">
    <property type="entry name" value="Glycerate_kinase_sf"/>
</dbReference>
<dbReference type="InterPro" id="IPR018197">
    <property type="entry name" value="Glycerate_kinase_RE-like"/>
</dbReference>
<dbReference type="Gene3D" id="3.90.1510.10">
    <property type="entry name" value="Glycerate kinase, domain 2"/>
    <property type="match status" value="1"/>
</dbReference>
<name>A0ABN2VYS5_9ACTN</name>
<dbReference type="Proteomes" id="UP001501480">
    <property type="component" value="Unassembled WGS sequence"/>
</dbReference>
<evidence type="ECO:0000313" key="5">
    <source>
        <dbReference type="EMBL" id="GAA2073348.1"/>
    </source>
</evidence>
<proteinExistence type="inferred from homology"/>
<evidence type="ECO:0000256" key="4">
    <source>
        <dbReference type="PIRNR" id="PIRNR006078"/>
    </source>
</evidence>
<evidence type="ECO:0000256" key="3">
    <source>
        <dbReference type="ARBA" id="ARBA00022777"/>
    </source>
</evidence>
<dbReference type="Gene3D" id="3.40.50.10350">
    <property type="entry name" value="Glycerate kinase, domain 1"/>
    <property type="match status" value="1"/>
</dbReference>
<evidence type="ECO:0000256" key="2">
    <source>
        <dbReference type="ARBA" id="ARBA00022679"/>
    </source>
</evidence>
<evidence type="ECO:0000313" key="6">
    <source>
        <dbReference type="Proteomes" id="UP001501480"/>
    </source>
</evidence>
<keyword evidence="6" id="KW-1185">Reference proteome</keyword>
<dbReference type="PANTHER" id="PTHR21599">
    <property type="entry name" value="GLYCERATE KINASE"/>
    <property type="match status" value="1"/>
</dbReference>
<organism evidence="5 6">
    <name type="scientific">Aeromicrobium halocynthiae</name>
    <dbReference type="NCBI Taxonomy" id="560557"/>
    <lineage>
        <taxon>Bacteria</taxon>
        <taxon>Bacillati</taxon>
        <taxon>Actinomycetota</taxon>
        <taxon>Actinomycetes</taxon>
        <taxon>Propionibacteriales</taxon>
        <taxon>Nocardioidaceae</taxon>
        <taxon>Aeromicrobium</taxon>
    </lineage>
</organism>